<protein>
    <submittedName>
        <fullName evidence="2">S9 family peptidase</fullName>
    </submittedName>
</protein>
<dbReference type="GO" id="GO:0008236">
    <property type="term" value="F:serine-type peptidase activity"/>
    <property type="evidence" value="ECO:0007669"/>
    <property type="project" value="InterPro"/>
</dbReference>
<proteinExistence type="predicted"/>
<dbReference type="PANTHER" id="PTHR11731">
    <property type="entry name" value="PROTEASE FAMILY S9B,C DIPEPTIDYL-PEPTIDASE IV-RELATED"/>
    <property type="match status" value="1"/>
</dbReference>
<dbReference type="Pfam" id="PF00326">
    <property type="entry name" value="Peptidase_S9"/>
    <property type="match status" value="1"/>
</dbReference>
<feature type="non-terminal residue" evidence="2">
    <location>
        <position position="1"/>
    </location>
</feature>
<organism evidence="2 3">
    <name type="scientific">Leclercia adecarboxylata</name>
    <dbReference type="NCBI Taxonomy" id="83655"/>
    <lineage>
        <taxon>Bacteria</taxon>
        <taxon>Pseudomonadati</taxon>
        <taxon>Pseudomonadota</taxon>
        <taxon>Gammaproteobacteria</taxon>
        <taxon>Enterobacterales</taxon>
        <taxon>Enterobacteriaceae</taxon>
        <taxon>Leclercia</taxon>
    </lineage>
</organism>
<accession>A0A9X3YEV3</accession>
<dbReference type="Gene3D" id="3.40.50.1820">
    <property type="entry name" value="alpha/beta hydrolase"/>
    <property type="match status" value="1"/>
</dbReference>
<dbReference type="EMBL" id="JAOURS010000108">
    <property type="protein sequence ID" value="MDC6641567.1"/>
    <property type="molecule type" value="Genomic_DNA"/>
</dbReference>
<comment type="caution">
    <text evidence="2">The sequence shown here is derived from an EMBL/GenBank/DDBJ whole genome shotgun (WGS) entry which is preliminary data.</text>
</comment>
<evidence type="ECO:0000313" key="2">
    <source>
        <dbReference type="EMBL" id="MDC6641567.1"/>
    </source>
</evidence>
<dbReference type="InterPro" id="IPR050278">
    <property type="entry name" value="Serine_Prot_S9B/DPPIV"/>
</dbReference>
<gene>
    <name evidence="2" type="ORF">OEZ79_25675</name>
</gene>
<dbReference type="InterPro" id="IPR029058">
    <property type="entry name" value="AB_hydrolase_fold"/>
</dbReference>
<name>A0A9X3YEV3_9ENTR</name>
<dbReference type="GO" id="GO:0006508">
    <property type="term" value="P:proteolysis"/>
    <property type="evidence" value="ECO:0007669"/>
    <property type="project" value="InterPro"/>
</dbReference>
<feature type="non-terminal residue" evidence="2">
    <location>
        <position position="200"/>
    </location>
</feature>
<dbReference type="AlphaFoldDB" id="A0A9X3YEV3"/>
<sequence>LAQLGFVVVSIDARGTPGRSKAFHDASFLSAADLQLDDHVAAIGALAVRYPGMDLTRVGIYGHSFGGYSAARALLRHPAFYKVGVASAGSHSFQGMYGGAIHGMDRLVGGQPVYADGTAVRPAADAVPALFQPLANDALADRLQGRLMLVYGDLDENAMPALTLQLARALTLANKDYDLLYLPNQDHELFRNDDYYMRRM</sequence>
<reference evidence="2" key="1">
    <citation type="journal article" date="2023" name="Genes Genomics">
        <title>Genomic insights of Leclercia adecarboxylata strains linked to an outbreak in public hospitals in Mexico.</title>
        <authorList>
            <person name="Barrios-Villa E."/>
            <person name="Pacheco-Flores B."/>
            <person name="Lozano-Zarain P."/>
            <person name="Del Campo-Ortega R."/>
            <person name="de Jesus Ascencio-Montiel I."/>
            <person name="Gonzalez-Leon M."/>
            <person name="Camorlinga-Ponce M."/>
            <person name="Gaytan Cervantes F.J."/>
            <person name="Gonzalez Torres C."/>
            <person name="Aguilar E."/>
            <person name="Gonzalez Ibarra J."/>
            <person name="Torres Lopez F.J."/>
            <person name="Rosas-Vargas H."/>
            <person name="Gonzalez-Bonilla C.R."/>
            <person name="Del Carmen Rocha-Gracia R."/>
        </authorList>
    </citation>
    <scope>NUCLEOTIDE SEQUENCE</scope>
    <source>
        <strain evidence="2">Lac40</strain>
    </source>
</reference>
<dbReference type="InterPro" id="IPR001375">
    <property type="entry name" value="Peptidase_S9_cat"/>
</dbReference>
<evidence type="ECO:0000313" key="3">
    <source>
        <dbReference type="Proteomes" id="UP001149314"/>
    </source>
</evidence>
<dbReference type="SUPFAM" id="SSF53474">
    <property type="entry name" value="alpha/beta-Hydrolases"/>
    <property type="match status" value="1"/>
</dbReference>
<evidence type="ECO:0000259" key="1">
    <source>
        <dbReference type="Pfam" id="PF00326"/>
    </source>
</evidence>
<feature type="domain" description="Peptidase S9 prolyl oligopeptidase catalytic" evidence="1">
    <location>
        <begin position="1"/>
        <end position="190"/>
    </location>
</feature>
<dbReference type="Proteomes" id="UP001149314">
    <property type="component" value="Unassembled WGS sequence"/>
</dbReference>
<dbReference type="RefSeq" id="WP_272733562.1">
    <property type="nucleotide sequence ID" value="NZ_JAOURS010000108.1"/>
</dbReference>